<dbReference type="InterPro" id="IPR002293">
    <property type="entry name" value="AA/rel_permease1"/>
</dbReference>
<evidence type="ECO:0000256" key="5">
    <source>
        <dbReference type="ARBA" id="ARBA00022989"/>
    </source>
</evidence>
<feature type="transmembrane region" description="Helical" evidence="7">
    <location>
        <begin position="290"/>
        <end position="315"/>
    </location>
</feature>
<feature type="transmembrane region" description="Helical" evidence="7">
    <location>
        <begin position="336"/>
        <end position="358"/>
    </location>
</feature>
<evidence type="ECO:0000256" key="6">
    <source>
        <dbReference type="ARBA" id="ARBA00023136"/>
    </source>
</evidence>
<keyword evidence="9" id="KW-1185">Reference proteome</keyword>
<keyword evidence="3" id="KW-1003">Cell membrane</keyword>
<gene>
    <name evidence="8" type="ORF">BPP43_09420</name>
</gene>
<keyword evidence="6 7" id="KW-0472">Membrane</keyword>
<dbReference type="InterPro" id="IPR050367">
    <property type="entry name" value="APC_superfamily"/>
</dbReference>
<feature type="transmembrane region" description="Helical" evidence="7">
    <location>
        <begin position="162"/>
        <end position="180"/>
    </location>
</feature>
<dbReference type="PANTHER" id="PTHR42770:SF15">
    <property type="entry name" value="GLUTAMATE_GAMMA-AMINOBUTYRATE ANTIPORTER-RELATED"/>
    <property type="match status" value="1"/>
</dbReference>
<organism evidence="8 9">
    <name type="scientific">Brachyspira pilosicoli P43/6/78</name>
    <dbReference type="NCBI Taxonomy" id="1042417"/>
    <lineage>
        <taxon>Bacteria</taxon>
        <taxon>Pseudomonadati</taxon>
        <taxon>Spirochaetota</taxon>
        <taxon>Spirochaetia</taxon>
        <taxon>Brachyspirales</taxon>
        <taxon>Brachyspiraceae</taxon>
        <taxon>Brachyspira</taxon>
    </lineage>
</organism>
<feature type="transmembrane region" description="Helical" evidence="7">
    <location>
        <begin position="34"/>
        <end position="62"/>
    </location>
</feature>
<keyword evidence="5 7" id="KW-1133">Transmembrane helix</keyword>
<dbReference type="AlphaFoldDB" id="A0A3B6VMH4"/>
<reference evidence="8 9" key="1">
    <citation type="journal article" date="2013" name="Genome Announc.">
        <title>Complete Genome Sequence of the Porcine Strain Brachyspira pilosicoli P43/6/78(T.).</title>
        <authorList>
            <person name="Lin C."/>
            <person name="den Bakker H.C."/>
            <person name="Suzuki H."/>
            <person name="Lefebure T."/>
            <person name="Ponnala L."/>
            <person name="Sun Q."/>
            <person name="Stanhope M.J."/>
            <person name="Wiedmann M."/>
            <person name="Duhamel G.E."/>
        </authorList>
    </citation>
    <scope>NUCLEOTIDE SEQUENCE [LARGE SCALE GENOMIC DNA]</scope>
    <source>
        <strain evidence="8 9">P43/6/78</strain>
    </source>
</reference>
<dbReference type="Gene3D" id="1.20.1740.10">
    <property type="entry name" value="Amino acid/polyamine transporter I"/>
    <property type="match status" value="1"/>
</dbReference>
<feature type="transmembrane region" description="Helical" evidence="7">
    <location>
        <begin position="83"/>
        <end position="112"/>
    </location>
</feature>
<evidence type="ECO:0000256" key="4">
    <source>
        <dbReference type="ARBA" id="ARBA00022692"/>
    </source>
</evidence>
<accession>A0A3B6VMH4</accession>
<dbReference type="GO" id="GO:0005886">
    <property type="term" value="C:plasma membrane"/>
    <property type="evidence" value="ECO:0007669"/>
    <property type="project" value="UniProtKB-SubCell"/>
</dbReference>
<evidence type="ECO:0000256" key="2">
    <source>
        <dbReference type="ARBA" id="ARBA00022448"/>
    </source>
</evidence>
<evidence type="ECO:0000256" key="7">
    <source>
        <dbReference type="SAM" id="Phobius"/>
    </source>
</evidence>
<evidence type="ECO:0000256" key="1">
    <source>
        <dbReference type="ARBA" id="ARBA00004651"/>
    </source>
</evidence>
<dbReference type="PANTHER" id="PTHR42770">
    <property type="entry name" value="AMINO ACID TRANSPORTER-RELATED"/>
    <property type="match status" value="1"/>
</dbReference>
<dbReference type="RefSeq" id="WP_015274751.1">
    <property type="nucleotide sequence ID" value="NC_019908.1"/>
</dbReference>
<keyword evidence="2" id="KW-0813">Transport</keyword>
<dbReference type="Pfam" id="PF13520">
    <property type="entry name" value="AA_permease_2"/>
    <property type="match status" value="1"/>
</dbReference>
<feature type="transmembrane region" description="Helical" evidence="7">
    <location>
        <begin position="408"/>
        <end position="432"/>
    </location>
</feature>
<dbReference type="PIRSF" id="PIRSF006060">
    <property type="entry name" value="AA_transporter"/>
    <property type="match status" value="1"/>
</dbReference>
<sequence length="481" mass="52443">MSKDRKTIGSFALLMMTFTAIFSFNQVINNSVSIGLASIPSFMFATIAYFIPFSLMIGEFASANPDSESGYTSWIKSSLGDKWAFVASWTYFFVNLFFFSSILPGMIISLSYTFLGKNIFPQEGSLLVSIISIILLWIATFITTKGAKGISMVTNISGSARLIMGIVFIVIAFALVFIFGKEPAQTFSAETITPKFDFNYIATFAWILQAVGGAESIGVYIKDLKGGNKSFIRTMIFSALFVGVVYSLGCIAVGLIIPTNILENNYSNVMYDAFNLLGANIGITKGISNVVGLILFLASAGSLVLWASAPVKVFFSETPKGILPEKITKLTDDGTPVNALYLQAIVVSVILIIPGLGIGEVDGLLKFLINMTASTSLLPVLFFLVAYINFRKNHEQTKRDFKLSNNPIIGILFGVLLLILFSITFIISIVPLESIFILMKGGTLPKGTPHPVFAVLYQIGGVVIFLGFAFLLWYRGQKNNK</sequence>
<dbReference type="EMBL" id="CP002873">
    <property type="protein sequence ID" value="AGA67066.1"/>
    <property type="molecule type" value="Genomic_DNA"/>
</dbReference>
<evidence type="ECO:0000313" key="8">
    <source>
        <dbReference type="EMBL" id="AGA67066.1"/>
    </source>
</evidence>
<feature type="transmembrane region" description="Helical" evidence="7">
    <location>
        <begin position="364"/>
        <end position="388"/>
    </location>
</feature>
<feature type="transmembrane region" description="Helical" evidence="7">
    <location>
        <begin position="200"/>
        <end position="221"/>
    </location>
</feature>
<keyword evidence="4 7" id="KW-0812">Transmembrane</keyword>
<comment type="subcellular location">
    <subcellularLocation>
        <location evidence="1">Cell membrane</location>
        <topology evidence="1">Multi-pass membrane protein</topology>
    </subcellularLocation>
</comment>
<feature type="transmembrane region" description="Helical" evidence="7">
    <location>
        <begin position="7"/>
        <end position="28"/>
    </location>
</feature>
<proteinExistence type="predicted"/>
<dbReference type="Proteomes" id="UP000010793">
    <property type="component" value="Chromosome"/>
</dbReference>
<protein>
    <submittedName>
        <fullName evidence="8">Amino acid permease family protein</fullName>
    </submittedName>
</protein>
<feature type="transmembrane region" description="Helical" evidence="7">
    <location>
        <begin position="233"/>
        <end position="257"/>
    </location>
</feature>
<dbReference type="GO" id="GO:0022857">
    <property type="term" value="F:transmembrane transporter activity"/>
    <property type="evidence" value="ECO:0007669"/>
    <property type="project" value="InterPro"/>
</dbReference>
<feature type="transmembrane region" description="Helical" evidence="7">
    <location>
        <begin position="452"/>
        <end position="474"/>
    </location>
</feature>
<evidence type="ECO:0000256" key="3">
    <source>
        <dbReference type="ARBA" id="ARBA00022475"/>
    </source>
</evidence>
<name>A0A3B6VMH4_BRAPL</name>
<feature type="transmembrane region" description="Helical" evidence="7">
    <location>
        <begin position="124"/>
        <end position="142"/>
    </location>
</feature>
<dbReference type="KEGG" id="bpip:BPP43_09420"/>
<evidence type="ECO:0000313" key="9">
    <source>
        <dbReference type="Proteomes" id="UP000010793"/>
    </source>
</evidence>